<dbReference type="InterPro" id="IPR003675">
    <property type="entry name" value="Rce1/LyrA-like_dom"/>
</dbReference>
<protein>
    <submittedName>
        <fullName evidence="3">CPBP family intramembrane metalloprotease</fullName>
    </submittedName>
</protein>
<dbReference type="GO" id="GO:0008237">
    <property type="term" value="F:metallopeptidase activity"/>
    <property type="evidence" value="ECO:0007669"/>
    <property type="project" value="UniProtKB-KW"/>
</dbReference>
<reference evidence="3" key="1">
    <citation type="journal article" date="2021" name="PeerJ">
        <title>Extensive microbial diversity within the chicken gut microbiome revealed by metagenomics and culture.</title>
        <authorList>
            <person name="Gilroy R."/>
            <person name="Ravi A."/>
            <person name="Getino M."/>
            <person name="Pursley I."/>
            <person name="Horton D.L."/>
            <person name="Alikhan N.F."/>
            <person name="Baker D."/>
            <person name="Gharbi K."/>
            <person name="Hall N."/>
            <person name="Watson M."/>
            <person name="Adriaenssens E.M."/>
            <person name="Foster-Nyarko E."/>
            <person name="Jarju S."/>
            <person name="Secka A."/>
            <person name="Antonio M."/>
            <person name="Oren A."/>
            <person name="Chaudhuri R.R."/>
            <person name="La Ragione R."/>
            <person name="Hildebrand F."/>
            <person name="Pallen M.J."/>
        </authorList>
    </citation>
    <scope>NUCLEOTIDE SEQUENCE</scope>
    <source>
        <strain evidence="3">ChiSxjej6B18-287</strain>
    </source>
</reference>
<feature type="transmembrane region" description="Helical" evidence="1">
    <location>
        <begin position="21"/>
        <end position="42"/>
    </location>
</feature>
<keyword evidence="3" id="KW-0482">Metalloprotease</keyword>
<gene>
    <name evidence="3" type="ORF">H9935_10560</name>
</gene>
<evidence type="ECO:0000256" key="1">
    <source>
        <dbReference type="SAM" id="Phobius"/>
    </source>
</evidence>
<name>A0A9D2N6B9_9FIRM</name>
<keyword evidence="3" id="KW-0645">Protease</keyword>
<feature type="transmembrane region" description="Helical" evidence="1">
    <location>
        <begin position="87"/>
        <end position="113"/>
    </location>
</feature>
<feature type="domain" description="CAAX prenyl protease 2/Lysostaphin resistance protein A-like" evidence="2">
    <location>
        <begin position="132"/>
        <end position="220"/>
    </location>
</feature>
<feature type="transmembrane region" description="Helical" evidence="1">
    <location>
        <begin position="125"/>
        <end position="146"/>
    </location>
</feature>
<evidence type="ECO:0000313" key="4">
    <source>
        <dbReference type="Proteomes" id="UP000823893"/>
    </source>
</evidence>
<dbReference type="GO" id="GO:0080120">
    <property type="term" value="P:CAAX-box protein maturation"/>
    <property type="evidence" value="ECO:0007669"/>
    <property type="project" value="UniProtKB-ARBA"/>
</dbReference>
<reference evidence="3" key="2">
    <citation type="submission" date="2021-04" db="EMBL/GenBank/DDBJ databases">
        <authorList>
            <person name="Gilroy R."/>
        </authorList>
    </citation>
    <scope>NUCLEOTIDE SEQUENCE</scope>
    <source>
        <strain evidence="3">ChiSxjej6B18-287</strain>
    </source>
</reference>
<dbReference type="Proteomes" id="UP000823893">
    <property type="component" value="Unassembled WGS sequence"/>
</dbReference>
<accession>A0A9D2N6B9</accession>
<organism evidence="3 4">
    <name type="scientific">Candidatus Blautia merdigallinarum</name>
    <dbReference type="NCBI Taxonomy" id="2838495"/>
    <lineage>
        <taxon>Bacteria</taxon>
        <taxon>Bacillati</taxon>
        <taxon>Bacillota</taxon>
        <taxon>Clostridia</taxon>
        <taxon>Lachnospirales</taxon>
        <taxon>Lachnospiraceae</taxon>
        <taxon>Blautia</taxon>
    </lineage>
</organism>
<feature type="transmembrane region" description="Helical" evidence="1">
    <location>
        <begin position="251"/>
        <end position="272"/>
    </location>
</feature>
<proteinExistence type="predicted"/>
<feature type="transmembrane region" description="Helical" evidence="1">
    <location>
        <begin position="48"/>
        <end position="66"/>
    </location>
</feature>
<dbReference type="EMBL" id="DWWV01000137">
    <property type="protein sequence ID" value="HJC11227.1"/>
    <property type="molecule type" value="Genomic_DNA"/>
</dbReference>
<keyword evidence="1" id="KW-0812">Transmembrane</keyword>
<evidence type="ECO:0000313" key="3">
    <source>
        <dbReference type="EMBL" id="HJC11227.1"/>
    </source>
</evidence>
<dbReference type="Pfam" id="PF02517">
    <property type="entry name" value="Rce1-like"/>
    <property type="match status" value="1"/>
</dbReference>
<dbReference type="AlphaFoldDB" id="A0A9D2N6B9"/>
<keyword evidence="3" id="KW-0378">Hydrolase</keyword>
<dbReference type="GO" id="GO:0004175">
    <property type="term" value="F:endopeptidase activity"/>
    <property type="evidence" value="ECO:0007669"/>
    <property type="project" value="UniProtKB-ARBA"/>
</dbReference>
<feature type="transmembrane region" description="Helical" evidence="1">
    <location>
        <begin position="292"/>
        <end position="316"/>
    </location>
</feature>
<sequence length="344" mass="38793">MEKQLNYQDKEENPKENKLKPVHGILLFVVVMISFYTIIAWVQMKWGMYGLALTELYLFALSLGGAKLLKVPVKEVFPVKRPEWQKIFAVLLCWIGSYSGVIPFTMIVAYFFPNEIFSVSSSLDNFMATVPLAVSVFISCVMPAVCEEALHRGFILKSFQSRISRKWVLVGLMGLLFGLFHGNLWRFLPTALLGAALTYLMVETENMIYPALFHFVNNFFPTLLSGLTGLAGGSTDTQAVTQSLMENGLPLYFLGIYIAMGCVAPFCFYTASYLLRQGVPGKEQRYFTSNKILVLLVVLTVIPILIGAALFFWGIFDMVINGGDNIFIYQNEYLIQMILNNFSR</sequence>
<comment type="caution">
    <text evidence="3">The sequence shown here is derived from an EMBL/GenBank/DDBJ whole genome shotgun (WGS) entry which is preliminary data.</text>
</comment>
<keyword evidence="1" id="KW-1133">Transmembrane helix</keyword>
<feature type="transmembrane region" description="Helical" evidence="1">
    <location>
        <begin position="167"/>
        <end position="188"/>
    </location>
</feature>
<keyword evidence="1" id="KW-0472">Membrane</keyword>
<evidence type="ECO:0000259" key="2">
    <source>
        <dbReference type="Pfam" id="PF02517"/>
    </source>
</evidence>